<evidence type="ECO:0000313" key="3">
    <source>
        <dbReference type="EMBL" id="KAB2634176.1"/>
    </source>
</evidence>
<dbReference type="InterPro" id="IPR004330">
    <property type="entry name" value="FAR1_DNA_bnd_dom"/>
</dbReference>
<evidence type="ECO:0000259" key="1">
    <source>
        <dbReference type="Pfam" id="PF03101"/>
    </source>
</evidence>
<comment type="caution">
    <text evidence="3">The sequence shown here is derived from an EMBL/GenBank/DDBJ whole genome shotgun (WGS) entry which is preliminary data.</text>
</comment>
<feature type="domain" description="MULE transposase" evidence="2">
    <location>
        <begin position="296"/>
        <end position="340"/>
    </location>
</feature>
<dbReference type="Pfam" id="PF10551">
    <property type="entry name" value="MULE"/>
    <property type="match status" value="1"/>
</dbReference>
<dbReference type="Proteomes" id="UP000327157">
    <property type="component" value="Unassembled WGS sequence"/>
</dbReference>
<reference evidence="3 4" key="1">
    <citation type="submission" date="2019-09" db="EMBL/GenBank/DDBJ databases">
        <authorList>
            <person name="Ou C."/>
        </authorList>
    </citation>
    <scope>NUCLEOTIDE SEQUENCE [LARGE SCALE GENOMIC DNA]</scope>
    <source>
        <strain evidence="3">S2</strain>
        <tissue evidence="3">Leaf</tissue>
    </source>
</reference>
<dbReference type="InterPro" id="IPR018289">
    <property type="entry name" value="MULE_transposase_dom"/>
</dbReference>
<dbReference type="AlphaFoldDB" id="A0A5N5I1U6"/>
<dbReference type="OrthoDB" id="747268at2759"/>
<dbReference type="PANTHER" id="PTHR47718">
    <property type="entry name" value="OS01G0519700 PROTEIN"/>
    <property type="match status" value="1"/>
</dbReference>
<name>A0A5N5I1U6_9ROSA</name>
<evidence type="ECO:0000259" key="2">
    <source>
        <dbReference type="Pfam" id="PF10551"/>
    </source>
</evidence>
<dbReference type="EMBL" id="SMOL01000089">
    <property type="protein sequence ID" value="KAB2634176.1"/>
    <property type="molecule type" value="Genomic_DNA"/>
</dbReference>
<sequence>MFYVLGTGSSSNEFTEEDDVVEVTSCNETESDGVHTIETSNESIEEDDVIEATSDATEAESNGVHAIENNGTNMENTMNVEEKVQEPQKYGRQSGFPVIKRSSMTGDDGELRYITMCCARSGTSKSNSSNPLKPYPSIKNDCKAQLRAGLYLGEKWRVNSVKLDHNHVLSPTKTRYWKCFREVSSSAKKKLEVNDKAGIRVNKSYNSVVVEVGGHENMKRLEKDCRNYIEKVRHLRLEEGDATAVQNYFVSMQAQNANFFYAIDLDKNGRLRNVFWADARSRALYEEFGDVVTFDTTEDTNSFIWLFKTWLACMSGYAPRGIITDQDKAMKKAIEVVFPNT</sequence>
<reference evidence="3 4" key="2">
    <citation type="submission" date="2019-11" db="EMBL/GenBank/DDBJ databases">
        <title>A de novo genome assembly of a pear dwarfing rootstock.</title>
        <authorList>
            <person name="Wang F."/>
            <person name="Wang J."/>
            <person name="Li S."/>
            <person name="Zhang Y."/>
            <person name="Fang M."/>
            <person name="Ma L."/>
            <person name="Zhao Y."/>
            <person name="Jiang S."/>
        </authorList>
    </citation>
    <scope>NUCLEOTIDE SEQUENCE [LARGE SCALE GENOMIC DNA]</scope>
    <source>
        <strain evidence="3">S2</strain>
        <tissue evidence="3">Leaf</tissue>
    </source>
</reference>
<accession>A0A5N5I1U6</accession>
<evidence type="ECO:0000313" key="4">
    <source>
        <dbReference type="Proteomes" id="UP000327157"/>
    </source>
</evidence>
<protein>
    <submittedName>
        <fullName evidence="3">Protein FAR1-RELATED SEQUENCE 5-like</fullName>
    </submittedName>
</protein>
<dbReference type="PANTHER" id="PTHR47718:SF13">
    <property type="entry name" value="OS09G0290500 PROTEIN"/>
    <property type="match status" value="1"/>
</dbReference>
<gene>
    <name evidence="3" type="ORF">D8674_040826</name>
</gene>
<feature type="domain" description="FAR1" evidence="1">
    <location>
        <begin position="88"/>
        <end position="170"/>
    </location>
</feature>
<keyword evidence="4" id="KW-1185">Reference proteome</keyword>
<organism evidence="3 4">
    <name type="scientific">Pyrus ussuriensis x Pyrus communis</name>
    <dbReference type="NCBI Taxonomy" id="2448454"/>
    <lineage>
        <taxon>Eukaryota</taxon>
        <taxon>Viridiplantae</taxon>
        <taxon>Streptophyta</taxon>
        <taxon>Embryophyta</taxon>
        <taxon>Tracheophyta</taxon>
        <taxon>Spermatophyta</taxon>
        <taxon>Magnoliopsida</taxon>
        <taxon>eudicotyledons</taxon>
        <taxon>Gunneridae</taxon>
        <taxon>Pentapetalae</taxon>
        <taxon>rosids</taxon>
        <taxon>fabids</taxon>
        <taxon>Rosales</taxon>
        <taxon>Rosaceae</taxon>
        <taxon>Amygdaloideae</taxon>
        <taxon>Maleae</taxon>
        <taxon>Pyrus</taxon>
    </lineage>
</organism>
<proteinExistence type="predicted"/>
<dbReference type="Pfam" id="PF03101">
    <property type="entry name" value="FAR1"/>
    <property type="match status" value="1"/>
</dbReference>